<dbReference type="AlphaFoldDB" id="A0A5A7TSX9"/>
<dbReference type="Pfam" id="PF14223">
    <property type="entry name" value="Retrotran_gag_2"/>
    <property type="match status" value="1"/>
</dbReference>
<dbReference type="PANTHER" id="PTHR35317">
    <property type="entry name" value="OS04G0629600 PROTEIN"/>
    <property type="match status" value="1"/>
</dbReference>
<dbReference type="Proteomes" id="UP000321393">
    <property type="component" value="Unassembled WGS sequence"/>
</dbReference>
<organism evidence="1 2">
    <name type="scientific">Cucumis melo var. makuwa</name>
    <name type="common">Oriental melon</name>
    <dbReference type="NCBI Taxonomy" id="1194695"/>
    <lineage>
        <taxon>Eukaryota</taxon>
        <taxon>Viridiplantae</taxon>
        <taxon>Streptophyta</taxon>
        <taxon>Embryophyta</taxon>
        <taxon>Tracheophyta</taxon>
        <taxon>Spermatophyta</taxon>
        <taxon>Magnoliopsida</taxon>
        <taxon>eudicotyledons</taxon>
        <taxon>Gunneridae</taxon>
        <taxon>Pentapetalae</taxon>
        <taxon>rosids</taxon>
        <taxon>fabids</taxon>
        <taxon>Cucurbitales</taxon>
        <taxon>Cucurbitaceae</taxon>
        <taxon>Benincaseae</taxon>
        <taxon>Cucumis</taxon>
    </lineage>
</organism>
<sequence>MEFLKNQLTFAFKDGPTGGYDLFLIYWKLNYKTTSARWRNYGYWKARMAAFLMSLDMRCRRAIIVGWEHPTETDEAGKVIRKSELKWLSTEDDVAIGNSSKEAWDILEVAYEGTSEVKMSQLQILTSWFKALKMLEEEPIAEFNVRVLDIMNETDALEEKMSDAKLVRKVLRSLPPRFNMKITAIEEVNDMSRMKLDELFGSLRTFELHLGEGSQAQEPIPQACWQLEGQS</sequence>
<dbReference type="PANTHER" id="PTHR35317:SF23">
    <property type="entry name" value="OS04G0629600 PROTEIN"/>
    <property type="match status" value="1"/>
</dbReference>
<comment type="caution">
    <text evidence="1">The sequence shown here is derived from an EMBL/GenBank/DDBJ whole genome shotgun (WGS) entry which is preliminary data.</text>
</comment>
<accession>A0A5A7TSX9</accession>
<protein>
    <submittedName>
        <fullName evidence="1">Gag-pol polyprotein</fullName>
    </submittedName>
</protein>
<dbReference type="OrthoDB" id="694535at2759"/>
<gene>
    <name evidence="1" type="ORF">E6C27_scaffold243G005160</name>
</gene>
<name>A0A5A7TSX9_CUCMM</name>
<reference evidence="1 2" key="1">
    <citation type="submission" date="2019-08" db="EMBL/GenBank/DDBJ databases">
        <title>Draft genome sequences of two oriental melons (Cucumis melo L. var makuwa).</title>
        <authorList>
            <person name="Kwon S.-Y."/>
        </authorList>
    </citation>
    <scope>NUCLEOTIDE SEQUENCE [LARGE SCALE GENOMIC DNA]</scope>
    <source>
        <strain evidence="2">cv. SW 3</strain>
        <tissue evidence="1">Leaf</tissue>
    </source>
</reference>
<evidence type="ECO:0000313" key="2">
    <source>
        <dbReference type="Proteomes" id="UP000321393"/>
    </source>
</evidence>
<proteinExistence type="predicted"/>
<dbReference type="EMBL" id="SSTE01014401">
    <property type="protein sequence ID" value="KAA0045968.1"/>
    <property type="molecule type" value="Genomic_DNA"/>
</dbReference>
<evidence type="ECO:0000313" key="1">
    <source>
        <dbReference type="EMBL" id="KAA0045968.1"/>
    </source>
</evidence>